<dbReference type="CDD" id="cd02208">
    <property type="entry name" value="cupin_RmlC-like"/>
    <property type="match status" value="1"/>
</dbReference>
<feature type="domain" description="AraC-type arabinose-binding/dimerisation" evidence="7">
    <location>
        <begin position="30"/>
        <end position="148"/>
    </location>
</feature>
<accession>A0A560MC63</accession>
<feature type="transmembrane region" description="Helical" evidence="6">
    <location>
        <begin position="243"/>
        <end position="265"/>
    </location>
</feature>
<evidence type="ECO:0000313" key="9">
    <source>
        <dbReference type="Proteomes" id="UP000321304"/>
    </source>
</evidence>
<keyword evidence="4" id="KW-0238">DNA-binding</keyword>
<dbReference type="EMBL" id="VITY01000003">
    <property type="protein sequence ID" value="TWC05206.1"/>
    <property type="molecule type" value="Genomic_DNA"/>
</dbReference>
<feature type="transmembrane region" description="Helical" evidence="6">
    <location>
        <begin position="295"/>
        <end position="316"/>
    </location>
</feature>
<sequence>MTNAWTYRRADRDDIVELASWRGAGSLGLRPHFHDEHQLVLVLSGSRSFRIEGETITVPAGHAALIPAGMLHAPMPTSDEETACLNAYVPASRACSSLQVVSIGARWQRVDEISPEHILEIAGDILSRAPSASTGRTDRSELGAALTESLAPIGAVAAGLGRSREGFSRMVRRELGVAPHAPQIQSMTIGQQKTAALPSTAASGAVLGLACVYGGFFGAGLGVILTAVLSVTEPNDIRAIKALKNLLATCVSLAATLIFIVQGAVRWPETLAMLLGAVAGGYAGGHLIRVLPAPVVRQFVIVAGAVMTVIYAARYWF</sequence>
<dbReference type="InterPro" id="IPR003313">
    <property type="entry name" value="AraC-bd"/>
</dbReference>
<dbReference type="SUPFAM" id="SSF51182">
    <property type="entry name" value="RmlC-like cupins"/>
    <property type="match status" value="1"/>
</dbReference>
<reference evidence="8 9" key="1">
    <citation type="submission" date="2019-06" db="EMBL/GenBank/DDBJ databases">
        <title>Genomic Encyclopedia of Type Strains, Phase IV (KMG-V): Genome sequencing to study the core and pangenomes of soil and plant-associated prokaryotes.</title>
        <authorList>
            <person name="Whitman W."/>
        </authorList>
    </citation>
    <scope>NUCLEOTIDE SEQUENCE [LARGE SCALE GENOMIC DNA]</scope>
    <source>
        <strain evidence="8 9">BR 10355</strain>
    </source>
</reference>
<dbReference type="Pfam" id="PF02311">
    <property type="entry name" value="AraC_binding"/>
    <property type="match status" value="1"/>
</dbReference>
<evidence type="ECO:0000256" key="2">
    <source>
        <dbReference type="ARBA" id="ARBA00022692"/>
    </source>
</evidence>
<evidence type="ECO:0000256" key="6">
    <source>
        <dbReference type="RuleBase" id="RU363041"/>
    </source>
</evidence>
<feature type="transmembrane region" description="Helical" evidence="6">
    <location>
        <begin position="206"/>
        <end position="231"/>
    </location>
</feature>
<gene>
    <name evidence="8" type="ORF">FBZ93_103218</name>
</gene>
<dbReference type="Proteomes" id="UP000321304">
    <property type="component" value="Unassembled WGS sequence"/>
</dbReference>
<dbReference type="Gene3D" id="2.60.120.10">
    <property type="entry name" value="Jelly Rolls"/>
    <property type="match status" value="1"/>
</dbReference>
<comment type="similarity">
    <text evidence="6">Belongs to the 4-toluene sulfonate uptake permease (TSUP) (TC 2.A.102) family.</text>
</comment>
<comment type="subcellular location">
    <subcellularLocation>
        <location evidence="6">Cell membrane</location>
        <topology evidence="6">Multi-pass membrane protein</topology>
    </subcellularLocation>
    <subcellularLocation>
        <location evidence="1">Membrane</location>
        <topology evidence="1">Multi-pass membrane protein</topology>
    </subcellularLocation>
</comment>
<comment type="caution">
    <text evidence="8">The sequence shown here is derived from an EMBL/GenBank/DDBJ whole genome shotgun (WGS) entry which is preliminary data.</text>
</comment>
<evidence type="ECO:0000256" key="5">
    <source>
        <dbReference type="ARBA" id="ARBA00023136"/>
    </source>
</evidence>
<protein>
    <recommendedName>
        <fullName evidence="6">Probable membrane transporter protein</fullName>
    </recommendedName>
</protein>
<dbReference type="AlphaFoldDB" id="A0A560MC63"/>
<dbReference type="InterPro" id="IPR002781">
    <property type="entry name" value="TM_pro_TauE-like"/>
</dbReference>
<dbReference type="GO" id="GO:0003677">
    <property type="term" value="F:DNA binding"/>
    <property type="evidence" value="ECO:0007669"/>
    <property type="project" value="UniProtKB-KW"/>
</dbReference>
<name>A0A560MC63_9BRAD</name>
<dbReference type="InterPro" id="IPR014710">
    <property type="entry name" value="RmlC-like_jellyroll"/>
</dbReference>
<evidence type="ECO:0000256" key="1">
    <source>
        <dbReference type="ARBA" id="ARBA00004141"/>
    </source>
</evidence>
<keyword evidence="5 6" id="KW-0472">Membrane</keyword>
<evidence type="ECO:0000313" key="8">
    <source>
        <dbReference type="EMBL" id="TWC05206.1"/>
    </source>
</evidence>
<keyword evidence="2 6" id="KW-0812">Transmembrane</keyword>
<keyword evidence="3 6" id="KW-1133">Transmembrane helix</keyword>
<dbReference type="GO" id="GO:0005886">
    <property type="term" value="C:plasma membrane"/>
    <property type="evidence" value="ECO:0007669"/>
    <property type="project" value="UniProtKB-SubCell"/>
</dbReference>
<evidence type="ECO:0000256" key="3">
    <source>
        <dbReference type="ARBA" id="ARBA00022989"/>
    </source>
</evidence>
<evidence type="ECO:0000259" key="7">
    <source>
        <dbReference type="Pfam" id="PF02311"/>
    </source>
</evidence>
<feature type="transmembrane region" description="Helical" evidence="6">
    <location>
        <begin position="271"/>
        <end position="288"/>
    </location>
</feature>
<dbReference type="GO" id="GO:0006355">
    <property type="term" value="P:regulation of DNA-templated transcription"/>
    <property type="evidence" value="ECO:0007669"/>
    <property type="project" value="InterPro"/>
</dbReference>
<dbReference type="STRING" id="1755647.AS156_20820"/>
<keyword evidence="9" id="KW-1185">Reference proteome</keyword>
<evidence type="ECO:0000256" key="4">
    <source>
        <dbReference type="ARBA" id="ARBA00023125"/>
    </source>
</evidence>
<dbReference type="InterPro" id="IPR011051">
    <property type="entry name" value="RmlC_Cupin_sf"/>
</dbReference>
<organism evidence="8 9">
    <name type="scientific">Bradyrhizobium macuxiense</name>
    <dbReference type="NCBI Taxonomy" id="1755647"/>
    <lineage>
        <taxon>Bacteria</taxon>
        <taxon>Pseudomonadati</taxon>
        <taxon>Pseudomonadota</taxon>
        <taxon>Alphaproteobacteria</taxon>
        <taxon>Hyphomicrobiales</taxon>
        <taxon>Nitrobacteraceae</taxon>
        <taxon>Bradyrhizobium</taxon>
    </lineage>
</organism>
<keyword evidence="6" id="KW-1003">Cell membrane</keyword>
<proteinExistence type="inferred from homology"/>
<dbReference type="Pfam" id="PF01925">
    <property type="entry name" value="TauE"/>
    <property type="match status" value="1"/>
</dbReference>